<dbReference type="Pfam" id="PF01471">
    <property type="entry name" value="PG_binding_1"/>
    <property type="match status" value="1"/>
</dbReference>
<name>A0A6G7Y8F9_9ACTN</name>
<evidence type="ECO:0000259" key="2">
    <source>
        <dbReference type="Pfam" id="PF01522"/>
    </source>
</evidence>
<sequence>MLQQLLTARGFAATADGIFGPGTERAVRRFQGDRVELVVDGVVGQRSWSAMVANSGTRYTTGRGPNLSGRVVLSYDDCPTSLAAFTTMVRAARDQGVALVLFPTGQCVSAGRVDVGYARSLGHYVFNHSVSHPDLTTLSASGVATQLGTPGVQGSYGRPPYGAYNTAVKDAYLAKGMRVWTWTLDTNDWQGPKSQAQVVSIARGAPAGATVLMHMQHAAFNPTALQQITSGLASRGIGVCRNQGVTTPARPTVLAC</sequence>
<accession>A0A6G7Y8F9</accession>
<dbReference type="KEGG" id="prv:G7070_13560"/>
<feature type="domain" description="NodB homology" evidence="2">
    <location>
        <begin position="69"/>
        <end position="179"/>
    </location>
</feature>
<dbReference type="Gene3D" id="3.20.20.370">
    <property type="entry name" value="Glycoside hydrolase/deacetylase"/>
    <property type="match status" value="1"/>
</dbReference>
<dbReference type="Pfam" id="PF01522">
    <property type="entry name" value="Polysacc_deac_1"/>
    <property type="match status" value="1"/>
</dbReference>
<dbReference type="CDD" id="cd10917">
    <property type="entry name" value="CE4_NodB_like_6s_7s"/>
    <property type="match status" value="1"/>
</dbReference>
<dbReference type="InterPro" id="IPR036365">
    <property type="entry name" value="PGBD-like_sf"/>
</dbReference>
<protein>
    <submittedName>
        <fullName evidence="3">Polysaccharide deacetylase family protein</fullName>
    </submittedName>
</protein>
<dbReference type="Proteomes" id="UP000501058">
    <property type="component" value="Chromosome"/>
</dbReference>
<reference evidence="3 4" key="1">
    <citation type="submission" date="2020-03" db="EMBL/GenBank/DDBJ databases">
        <title>Propioniciclava sp. nov., isolated from Hydrophilus acuminatus.</title>
        <authorList>
            <person name="Hyun D.-W."/>
            <person name="Bae J.-W."/>
        </authorList>
    </citation>
    <scope>NUCLEOTIDE SEQUENCE [LARGE SCALE GENOMIC DNA]</scope>
    <source>
        <strain evidence="3 4">HDW11</strain>
    </source>
</reference>
<organism evidence="3 4">
    <name type="scientific">Propioniciclava coleopterorum</name>
    <dbReference type="NCBI Taxonomy" id="2714937"/>
    <lineage>
        <taxon>Bacteria</taxon>
        <taxon>Bacillati</taxon>
        <taxon>Actinomycetota</taxon>
        <taxon>Actinomycetes</taxon>
        <taxon>Propionibacteriales</taxon>
        <taxon>Propionibacteriaceae</taxon>
        <taxon>Propioniciclava</taxon>
    </lineage>
</organism>
<dbReference type="GO" id="GO:0016810">
    <property type="term" value="F:hydrolase activity, acting on carbon-nitrogen (but not peptide) bonds"/>
    <property type="evidence" value="ECO:0007669"/>
    <property type="project" value="InterPro"/>
</dbReference>
<dbReference type="InterPro" id="IPR050248">
    <property type="entry name" value="Polysacc_deacetylase_ArnD"/>
</dbReference>
<proteinExistence type="predicted"/>
<dbReference type="InterPro" id="IPR002509">
    <property type="entry name" value="NODB_dom"/>
</dbReference>
<dbReference type="SUPFAM" id="SSF88713">
    <property type="entry name" value="Glycoside hydrolase/deacetylase"/>
    <property type="match status" value="1"/>
</dbReference>
<gene>
    <name evidence="3" type="ORF">G7070_13560</name>
</gene>
<dbReference type="GO" id="GO:0005975">
    <property type="term" value="P:carbohydrate metabolic process"/>
    <property type="evidence" value="ECO:0007669"/>
    <property type="project" value="InterPro"/>
</dbReference>
<dbReference type="InterPro" id="IPR036366">
    <property type="entry name" value="PGBDSf"/>
</dbReference>
<keyword evidence="4" id="KW-1185">Reference proteome</keyword>
<evidence type="ECO:0000259" key="1">
    <source>
        <dbReference type="Pfam" id="PF01471"/>
    </source>
</evidence>
<dbReference type="SUPFAM" id="SSF47090">
    <property type="entry name" value="PGBD-like"/>
    <property type="match status" value="1"/>
</dbReference>
<evidence type="ECO:0000313" key="4">
    <source>
        <dbReference type="Proteomes" id="UP000501058"/>
    </source>
</evidence>
<dbReference type="InterPro" id="IPR002477">
    <property type="entry name" value="Peptidoglycan-bd-like"/>
</dbReference>
<dbReference type="PANTHER" id="PTHR10587">
    <property type="entry name" value="GLYCOSYL TRANSFERASE-RELATED"/>
    <property type="match status" value="1"/>
</dbReference>
<dbReference type="InterPro" id="IPR011330">
    <property type="entry name" value="Glyco_hydro/deAcase_b/a-brl"/>
</dbReference>
<dbReference type="Gene3D" id="1.10.101.10">
    <property type="entry name" value="PGBD-like superfamily/PGBD"/>
    <property type="match status" value="1"/>
</dbReference>
<dbReference type="EMBL" id="CP049865">
    <property type="protein sequence ID" value="QIK73102.1"/>
    <property type="molecule type" value="Genomic_DNA"/>
</dbReference>
<evidence type="ECO:0000313" key="3">
    <source>
        <dbReference type="EMBL" id="QIK73102.1"/>
    </source>
</evidence>
<feature type="domain" description="Peptidoglycan binding-like" evidence="1">
    <location>
        <begin position="2"/>
        <end position="51"/>
    </location>
</feature>
<dbReference type="AlphaFoldDB" id="A0A6G7Y8F9"/>